<dbReference type="InterPro" id="IPR000560">
    <property type="entry name" value="His_Pase_clade-2"/>
</dbReference>
<dbReference type="Gene3D" id="1.20.1250.20">
    <property type="entry name" value="MFS general substrate transporter like domains"/>
    <property type="match status" value="2"/>
</dbReference>
<dbReference type="InterPro" id="IPR020846">
    <property type="entry name" value="MFS_dom"/>
</dbReference>
<feature type="transmembrane region" description="Helical" evidence="7">
    <location>
        <begin position="46"/>
        <end position="66"/>
    </location>
</feature>
<dbReference type="PROSITE" id="PS50850">
    <property type="entry name" value="MFS"/>
    <property type="match status" value="1"/>
</dbReference>
<feature type="transmembrane region" description="Helical" evidence="7">
    <location>
        <begin position="405"/>
        <end position="425"/>
    </location>
</feature>
<dbReference type="Pfam" id="PF07690">
    <property type="entry name" value="MFS_1"/>
    <property type="match status" value="1"/>
</dbReference>
<feature type="transmembrane region" description="Helical" evidence="7">
    <location>
        <begin position="209"/>
        <end position="231"/>
    </location>
</feature>
<comment type="caution">
    <text evidence="9">The sequence shown here is derived from an EMBL/GenBank/DDBJ whole genome shotgun (WGS) entry which is preliminary data.</text>
</comment>
<sequence>MEGHDESKAATAPVKPVKADPELADETSSVPTVEEEKMERNLIWKIDLYILPFVVLLYLFSFLDRVNIGNARLYGLEEDLGLVGDQYQIAVSISFVTYCFFEVPSNLVIKKLRPSRYIAAISVIWGIIATLTGICQSYGGLLACRILLGVVEAGLFPGLMTYLTLFYSKREIALRTGYLFSSAAIAGAFGGLLAYGIGFMDGIAGLRGWRWIMILEGIPTVILGVATWFFLADDPDTAYYLNEEERALVVRRRSRYIGQTASAQKFHWADVKEGALDWKIYAFCIGQFGVDTMLYGYSTFLPTIIKGMGKWSTPEVQALTIPCYGLGAIVYLGVAWLSDRTQHRALFICLFSAISVIGYGILISDSSSGVHYFGALLVALGLYVTVGLPLAWLPTNLPRYGKRTFATGLQLTFGNISGVMSPFLYKNSEGPRFVRGNAVTLGLVGFAGVLYGVMWFCLGAINKRRARGLEDEKIASLSEAEIQELGDRNPRFRPRDLDNRLCNLHPLHTASVFMTVLDDQSATRSWRKIGWDGDHPPSFLPHPRALHRQRVPEAQILASTIMAFLYSLVKVIYPFFVILAAVLLYNYGPEHSLTTLISPVTHHTPTSPYAASWRSWFHPLQSQLGYAPTSLKKDWNVLHHLGGNGPWVEMLDEGSRTPDLAPPPGCSIDQVHMMSRHAERYPTPLVGYRHLKFLERARLLELPLNGSLEFLNEWTYFTDNPERDFGQLTSTGPYAGTLGAFTTGVRFRTRYGEILPKDTTVRFWASDSERVIESARYFASGLFGLDWESRDKAVLEIIPETFERGADTLTPGDTCQRYLEDTTDGHDNGDTMLRHYQDVYTPAIAARLISENPALGSLLNTEVYAMQEMCGFEIMVRGSSPWCDVFTEEDWLHFEYARDIKHYYGSGPGNPYAGAMGWLWLNATATLLQAGPEAGPTFLSFVHDGDISPLLAALDLFKDPRNTPLPLTYLPADRFWKTSTILPMGARITFERMTCLTEDDRDDEVYVRINVNDRIVQLPGCVADPGHTCSLDSFLQYVNFRREEVGDFGEVCGLEGHARKITFLHQDRD</sequence>
<accession>A0A1S9RIG0</accession>
<dbReference type="GO" id="GO:0016020">
    <property type="term" value="C:membrane"/>
    <property type="evidence" value="ECO:0007669"/>
    <property type="project" value="UniProtKB-SubCell"/>
</dbReference>
<feature type="transmembrane region" description="Helical" evidence="7">
    <location>
        <begin position="437"/>
        <end position="458"/>
    </location>
</feature>
<feature type="transmembrane region" description="Helical" evidence="7">
    <location>
        <begin position="556"/>
        <end position="585"/>
    </location>
</feature>
<feature type="transmembrane region" description="Helical" evidence="7">
    <location>
        <begin position="370"/>
        <end position="393"/>
    </location>
</feature>
<dbReference type="Proteomes" id="UP000190744">
    <property type="component" value="Unassembled WGS sequence"/>
</dbReference>
<name>A0A1S9RIG0_PENBI</name>
<reference evidence="10" key="1">
    <citation type="submission" date="2015-09" db="EMBL/GenBank/DDBJ databases">
        <authorList>
            <person name="Fill T.P."/>
            <person name="Baretta J.F."/>
            <person name="de Almeida L.G."/>
            <person name="Rocha M."/>
            <person name="de Souza D.H."/>
            <person name="Malavazi I."/>
            <person name="Cerdeira L.T."/>
            <person name="Hong H."/>
            <person name="Samborskyy M."/>
            <person name="de Vasconcelos A.T."/>
            <person name="Leadlay P."/>
            <person name="Rodrigues-Filho E."/>
        </authorList>
    </citation>
    <scope>NUCLEOTIDE SEQUENCE [LARGE SCALE GENOMIC DNA]</scope>
    <source>
        <strain evidence="10">LaBioMMi 136</strain>
    </source>
</reference>
<evidence type="ECO:0000256" key="4">
    <source>
        <dbReference type="ARBA" id="ARBA00022989"/>
    </source>
</evidence>
<comment type="subcellular location">
    <subcellularLocation>
        <location evidence="1">Membrane</location>
        <topology evidence="1">Multi-pass membrane protein</topology>
    </subcellularLocation>
</comment>
<dbReference type="SUPFAM" id="SSF53254">
    <property type="entry name" value="Phosphoglycerate mutase-like"/>
    <property type="match status" value="1"/>
</dbReference>
<dbReference type="PANTHER" id="PTHR43791:SF91">
    <property type="entry name" value="MAJOR FACILITATOR SUPERFAMILY (MFS) PROFILE DOMAIN-CONTAINING PROTEIN-RELATED"/>
    <property type="match status" value="1"/>
</dbReference>
<dbReference type="FunFam" id="1.20.1250.20:FF:000068">
    <property type="entry name" value="MFS general substrate transporter"/>
    <property type="match status" value="1"/>
</dbReference>
<feature type="transmembrane region" description="Helical" evidence="7">
    <location>
        <begin position="117"/>
        <end position="139"/>
    </location>
</feature>
<evidence type="ECO:0000259" key="8">
    <source>
        <dbReference type="PROSITE" id="PS50850"/>
    </source>
</evidence>
<feature type="transmembrane region" description="Helical" evidence="7">
    <location>
        <begin position="86"/>
        <end position="105"/>
    </location>
</feature>
<dbReference type="AlphaFoldDB" id="A0A1S9RIG0"/>
<feature type="transmembrane region" description="Helical" evidence="7">
    <location>
        <begin position="318"/>
        <end position="338"/>
    </location>
</feature>
<dbReference type="FunFam" id="1.20.1250.20:FF:000034">
    <property type="entry name" value="MFS general substrate transporter"/>
    <property type="match status" value="1"/>
</dbReference>
<keyword evidence="5 7" id="KW-0472">Membrane</keyword>
<feature type="transmembrane region" description="Helical" evidence="7">
    <location>
        <begin position="345"/>
        <end position="364"/>
    </location>
</feature>
<dbReference type="EMBL" id="LJBN01000171">
    <property type="protein sequence ID" value="OOQ85156.1"/>
    <property type="molecule type" value="Genomic_DNA"/>
</dbReference>
<keyword evidence="2" id="KW-0813">Transport</keyword>
<evidence type="ECO:0000256" key="3">
    <source>
        <dbReference type="ARBA" id="ARBA00022692"/>
    </source>
</evidence>
<evidence type="ECO:0000256" key="1">
    <source>
        <dbReference type="ARBA" id="ARBA00004141"/>
    </source>
</evidence>
<feature type="transmembrane region" description="Helical" evidence="7">
    <location>
        <begin position="280"/>
        <end position="298"/>
    </location>
</feature>
<gene>
    <name evidence="9" type="ORF">PEBR_27068</name>
</gene>
<evidence type="ECO:0000256" key="7">
    <source>
        <dbReference type="SAM" id="Phobius"/>
    </source>
</evidence>
<evidence type="ECO:0000256" key="2">
    <source>
        <dbReference type="ARBA" id="ARBA00022448"/>
    </source>
</evidence>
<dbReference type="GO" id="GO:0022857">
    <property type="term" value="F:transmembrane transporter activity"/>
    <property type="evidence" value="ECO:0007669"/>
    <property type="project" value="InterPro"/>
</dbReference>
<dbReference type="CDD" id="cd07061">
    <property type="entry name" value="HP_HAP_like"/>
    <property type="match status" value="1"/>
</dbReference>
<evidence type="ECO:0000313" key="10">
    <source>
        <dbReference type="Proteomes" id="UP000190744"/>
    </source>
</evidence>
<dbReference type="InterPro" id="IPR029033">
    <property type="entry name" value="His_PPase_superfam"/>
</dbReference>
<dbReference type="SUPFAM" id="SSF103473">
    <property type="entry name" value="MFS general substrate transporter"/>
    <property type="match status" value="1"/>
</dbReference>
<evidence type="ECO:0000256" key="5">
    <source>
        <dbReference type="ARBA" id="ARBA00023136"/>
    </source>
</evidence>
<keyword evidence="3 7" id="KW-0812">Transmembrane</keyword>
<dbReference type="Gene3D" id="3.40.50.1240">
    <property type="entry name" value="Phosphoglycerate mutase-like"/>
    <property type="match status" value="1"/>
</dbReference>
<dbReference type="InterPro" id="IPR036259">
    <property type="entry name" value="MFS_trans_sf"/>
</dbReference>
<dbReference type="Pfam" id="PF00328">
    <property type="entry name" value="His_Phos_2"/>
    <property type="match status" value="1"/>
</dbReference>
<feature type="transmembrane region" description="Helical" evidence="7">
    <location>
        <begin position="177"/>
        <end position="197"/>
    </location>
</feature>
<keyword evidence="4 7" id="KW-1133">Transmembrane helix</keyword>
<evidence type="ECO:0000256" key="6">
    <source>
        <dbReference type="SAM" id="MobiDB-lite"/>
    </source>
</evidence>
<dbReference type="PANTHER" id="PTHR43791">
    <property type="entry name" value="PERMEASE-RELATED"/>
    <property type="match status" value="1"/>
</dbReference>
<feature type="domain" description="Major facilitator superfamily (MFS) profile" evidence="8">
    <location>
        <begin position="50"/>
        <end position="463"/>
    </location>
</feature>
<dbReference type="InterPro" id="IPR011701">
    <property type="entry name" value="MFS"/>
</dbReference>
<evidence type="ECO:0000313" key="9">
    <source>
        <dbReference type="EMBL" id="OOQ85156.1"/>
    </source>
</evidence>
<organism evidence="9 10">
    <name type="scientific">Penicillium brasilianum</name>
    <dbReference type="NCBI Taxonomy" id="104259"/>
    <lineage>
        <taxon>Eukaryota</taxon>
        <taxon>Fungi</taxon>
        <taxon>Dikarya</taxon>
        <taxon>Ascomycota</taxon>
        <taxon>Pezizomycotina</taxon>
        <taxon>Eurotiomycetes</taxon>
        <taxon>Eurotiomycetidae</taxon>
        <taxon>Eurotiales</taxon>
        <taxon>Aspergillaceae</taxon>
        <taxon>Penicillium</taxon>
    </lineage>
</organism>
<feature type="region of interest" description="Disordered" evidence="6">
    <location>
        <begin position="1"/>
        <end position="32"/>
    </location>
</feature>
<protein>
    <recommendedName>
        <fullName evidence="8">Major facilitator superfamily (MFS) profile domain-containing protein</fullName>
    </recommendedName>
</protein>
<dbReference type="CDD" id="cd17327">
    <property type="entry name" value="MFS_FEN2_like"/>
    <property type="match status" value="1"/>
</dbReference>
<feature type="transmembrane region" description="Helical" evidence="7">
    <location>
        <begin position="145"/>
        <end position="165"/>
    </location>
</feature>
<proteinExistence type="predicted"/>